<dbReference type="InterPro" id="IPR039261">
    <property type="entry name" value="FNR_nucleotide-bd"/>
</dbReference>
<evidence type="ECO:0000256" key="4">
    <source>
        <dbReference type="ARBA" id="ARBA00023002"/>
    </source>
</evidence>
<evidence type="ECO:0000313" key="6">
    <source>
        <dbReference type="EMBL" id="KER31003.1"/>
    </source>
</evidence>
<dbReference type="GO" id="GO:0030586">
    <property type="term" value="F:[methionine synthase] reductase (NADPH) activity"/>
    <property type="evidence" value="ECO:0007669"/>
    <property type="project" value="TreeGrafter"/>
</dbReference>
<dbReference type="Pfam" id="PF00175">
    <property type="entry name" value="NAD_binding_1"/>
    <property type="match status" value="1"/>
</dbReference>
<dbReference type="KEGG" id="ovi:T265_02681"/>
<dbReference type="InterPro" id="IPR001433">
    <property type="entry name" value="OxRdtase_FAD/NAD-bd"/>
</dbReference>
<dbReference type="GO" id="GO:0050667">
    <property type="term" value="P:homocysteine metabolic process"/>
    <property type="evidence" value="ECO:0007669"/>
    <property type="project" value="TreeGrafter"/>
</dbReference>
<dbReference type="GeneID" id="20316869"/>
<evidence type="ECO:0000256" key="2">
    <source>
        <dbReference type="ARBA" id="ARBA00022630"/>
    </source>
</evidence>
<dbReference type="InterPro" id="IPR003097">
    <property type="entry name" value="CysJ-like_FAD-binding"/>
</dbReference>
<dbReference type="PANTHER" id="PTHR19384">
    <property type="entry name" value="NITRIC OXIDE SYNTHASE-RELATED"/>
    <property type="match status" value="1"/>
</dbReference>
<dbReference type="RefSeq" id="XP_009165247.1">
    <property type="nucleotide sequence ID" value="XM_009166983.1"/>
</dbReference>
<sequence>MSDALISATSALSISAQHPSEKAEVHPAGSLVLLGDSDFVGRNEVWKTLTLPNLPVCPFSIKPCEGGNFVFTPNFKPSSTSLFPAASGELLDGTLRALQPITAEESKVVYQATVVLNDQKIHCEPGDSVALLCSNSSVDVDWLLKRVDLDPLTSEDQPFILQPTLNKPIPAWLLPGIPTTARLLLTHCCELHIPVSRRIIRLCAEFCATDSQQATRLRELCSREYTELFDKYVRLQNMTLPDLLHLFPACRLTLVRLLEVLPRLQPRPYTLISLHEGTARTGRETENQQLQFIFTRVDFGVERCEANGGISRYPHRTHGVCTGWLERIWSSNAGPSIQLYLRCNLNGFRLPADPEQPVIMIAAGTGLAPFISFIRKLRSLGEAARTSGESPLWLIFGCRSPKSLAFLEELTSSVRDKVLHRWCLCFSRHVEASDSAAPYCLHTSARYVQECICPSVDGSPLTGHQTELANWILHRKARIMVCGEARAMAPAVREAFATILTKALTEKFSDLCPTEPALLSGRDYVEKMRQDGRYIEDIWT</sequence>
<dbReference type="InterPro" id="IPR017927">
    <property type="entry name" value="FAD-bd_FR_type"/>
</dbReference>
<keyword evidence="4" id="KW-0560">Oxidoreductase</keyword>
<reference evidence="6 7" key="1">
    <citation type="submission" date="2013-11" db="EMBL/GenBank/DDBJ databases">
        <title>Opisthorchis viverrini - life in the bile duct.</title>
        <authorList>
            <person name="Young N.D."/>
            <person name="Nagarajan N."/>
            <person name="Lin S.J."/>
            <person name="Korhonen P.K."/>
            <person name="Jex A.R."/>
            <person name="Hall R.S."/>
            <person name="Safavi-Hemami H."/>
            <person name="Kaewkong W."/>
            <person name="Bertrand D."/>
            <person name="Gao S."/>
            <person name="Seet Q."/>
            <person name="Wongkham S."/>
            <person name="Teh B.T."/>
            <person name="Wongkham C."/>
            <person name="Intapan P.M."/>
            <person name="Maleewong W."/>
            <person name="Yang X."/>
            <person name="Hu M."/>
            <person name="Wang Z."/>
            <person name="Hofmann A."/>
            <person name="Sternberg P.W."/>
            <person name="Tan P."/>
            <person name="Wang J."/>
            <person name="Gasser R.B."/>
        </authorList>
    </citation>
    <scope>NUCLEOTIDE SEQUENCE [LARGE SCALE GENOMIC DNA]</scope>
</reference>
<dbReference type="EMBL" id="KL596652">
    <property type="protein sequence ID" value="KER31003.1"/>
    <property type="molecule type" value="Genomic_DNA"/>
</dbReference>
<evidence type="ECO:0000259" key="5">
    <source>
        <dbReference type="PROSITE" id="PS51384"/>
    </source>
</evidence>
<dbReference type="GO" id="GO:0050660">
    <property type="term" value="F:flavin adenine dinucleotide binding"/>
    <property type="evidence" value="ECO:0007669"/>
    <property type="project" value="TreeGrafter"/>
</dbReference>
<dbReference type="PRINTS" id="PR00371">
    <property type="entry name" value="FPNCR"/>
</dbReference>
<keyword evidence="2" id="KW-0285">Flavoprotein</keyword>
<dbReference type="STRING" id="6198.A0A074ZU48"/>
<dbReference type="InterPro" id="IPR017938">
    <property type="entry name" value="Riboflavin_synthase-like_b-brl"/>
</dbReference>
<evidence type="ECO:0000256" key="1">
    <source>
        <dbReference type="ARBA" id="ARBA00001974"/>
    </source>
</evidence>
<dbReference type="GO" id="GO:0005829">
    <property type="term" value="C:cytosol"/>
    <property type="evidence" value="ECO:0007669"/>
    <property type="project" value="TreeGrafter"/>
</dbReference>
<dbReference type="CTD" id="20316869"/>
<evidence type="ECO:0000256" key="3">
    <source>
        <dbReference type="ARBA" id="ARBA00022827"/>
    </source>
</evidence>
<feature type="domain" description="FAD-binding FR-type" evidence="5">
    <location>
        <begin position="88"/>
        <end position="351"/>
    </location>
</feature>
<proteinExistence type="predicted"/>
<dbReference type="InterPro" id="IPR023173">
    <property type="entry name" value="NADPH_Cyt_P450_Rdtase_alpha"/>
</dbReference>
<gene>
    <name evidence="6" type="ORF">T265_02681</name>
</gene>
<dbReference type="InterPro" id="IPR001709">
    <property type="entry name" value="Flavoprot_Pyr_Nucl_cyt_Rdtase"/>
</dbReference>
<dbReference type="GO" id="GO:0010181">
    <property type="term" value="F:FMN binding"/>
    <property type="evidence" value="ECO:0007669"/>
    <property type="project" value="TreeGrafter"/>
</dbReference>
<dbReference type="Gene3D" id="3.40.50.80">
    <property type="entry name" value="Nucleotide-binding domain of ferredoxin-NADP reductase (FNR) module"/>
    <property type="match status" value="1"/>
</dbReference>
<comment type="cofactor">
    <cofactor evidence="1">
        <name>FAD</name>
        <dbReference type="ChEBI" id="CHEBI:57692"/>
    </cofactor>
</comment>
<protein>
    <recommendedName>
        <fullName evidence="5">FAD-binding FR-type domain-containing protein</fullName>
    </recommendedName>
</protein>
<dbReference type="Gene3D" id="2.40.30.10">
    <property type="entry name" value="Translation factors"/>
    <property type="match status" value="1"/>
</dbReference>
<name>A0A074ZU48_OPIVI</name>
<dbReference type="AlphaFoldDB" id="A0A074ZU48"/>
<dbReference type="SUPFAM" id="SSF52343">
    <property type="entry name" value="Ferredoxin reductase-like, C-terminal NADP-linked domain"/>
    <property type="match status" value="1"/>
</dbReference>
<dbReference type="OrthoDB" id="1856718at2759"/>
<accession>A0A074ZU48</accession>
<dbReference type="Proteomes" id="UP000054324">
    <property type="component" value="Unassembled WGS sequence"/>
</dbReference>
<dbReference type="PANTHER" id="PTHR19384:SF84">
    <property type="entry name" value="METHIONINE SYNTHASE REDUCTASE"/>
    <property type="match status" value="1"/>
</dbReference>
<evidence type="ECO:0000313" key="7">
    <source>
        <dbReference type="Proteomes" id="UP000054324"/>
    </source>
</evidence>
<keyword evidence="7" id="KW-1185">Reference proteome</keyword>
<dbReference type="GO" id="GO:0009086">
    <property type="term" value="P:methionine biosynthetic process"/>
    <property type="evidence" value="ECO:0007669"/>
    <property type="project" value="TreeGrafter"/>
</dbReference>
<dbReference type="PROSITE" id="PS51384">
    <property type="entry name" value="FAD_FR"/>
    <property type="match status" value="1"/>
</dbReference>
<dbReference type="Pfam" id="PF00667">
    <property type="entry name" value="FAD_binding_1"/>
    <property type="match status" value="1"/>
</dbReference>
<dbReference type="SUPFAM" id="SSF63380">
    <property type="entry name" value="Riboflavin synthase domain-like"/>
    <property type="match status" value="1"/>
</dbReference>
<dbReference type="Gene3D" id="1.20.990.10">
    <property type="entry name" value="NADPH-cytochrome p450 Reductase, Chain A, domain 3"/>
    <property type="match status" value="1"/>
</dbReference>
<organism evidence="6 7">
    <name type="scientific">Opisthorchis viverrini</name>
    <name type="common">Southeast Asian liver fluke</name>
    <dbReference type="NCBI Taxonomy" id="6198"/>
    <lineage>
        <taxon>Eukaryota</taxon>
        <taxon>Metazoa</taxon>
        <taxon>Spiralia</taxon>
        <taxon>Lophotrochozoa</taxon>
        <taxon>Platyhelminthes</taxon>
        <taxon>Trematoda</taxon>
        <taxon>Digenea</taxon>
        <taxon>Opisthorchiida</taxon>
        <taxon>Opisthorchiata</taxon>
        <taxon>Opisthorchiidae</taxon>
        <taxon>Opisthorchis</taxon>
    </lineage>
</organism>
<keyword evidence="3" id="KW-0274">FAD</keyword>